<name>A0A2I0AR24_9ASPA</name>
<dbReference type="PROSITE" id="PS50088">
    <property type="entry name" value="ANK_REPEAT"/>
    <property type="match status" value="4"/>
</dbReference>
<proteinExistence type="predicted"/>
<keyword evidence="2 3" id="KW-0040">ANK repeat</keyword>
<keyword evidence="4" id="KW-0406">Ion transport</keyword>
<feature type="repeat" description="ANK" evidence="3">
    <location>
        <begin position="505"/>
        <end position="537"/>
    </location>
</feature>
<dbReference type="Proteomes" id="UP000236161">
    <property type="component" value="Unassembled WGS sequence"/>
</dbReference>
<dbReference type="AlphaFoldDB" id="A0A2I0AR24"/>
<evidence type="ECO:0000313" key="5">
    <source>
        <dbReference type="Proteomes" id="UP000236161"/>
    </source>
</evidence>
<dbReference type="InterPro" id="IPR036770">
    <property type="entry name" value="Ankyrin_rpt-contain_sf"/>
</dbReference>
<reference evidence="4 5" key="1">
    <citation type="journal article" date="2017" name="Nature">
        <title>The Apostasia genome and the evolution of orchids.</title>
        <authorList>
            <person name="Zhang G.Q."/>
            <person name="Liu K.W."/>
            <person name="Li Z."/>
            <person name="Lohaus R."/>
            <person name="Hsiao Y.Y."/>
            <person name="Niu S.C."/>
            <person name="Wang J.Y."/>
            <person name="Lin Y.C."/>
            <person name="Xu Q."/>
            <person name="Chen L.J."/>
            <person name="Yoshida K."/>
            <person name="Fujiwara S."/>
            <person name="Wang Z.W."/>
            <person name="Zhang Y.Q."/>
            <person name="Mitsuda N."/>
            <person name="Wang M."/>
            <person name="Liu G.H."/>
            <person name="Pecoraro L."/>
            <person name="Huang H.X."/>
            <person name="Xiao X.J."/>
            <person name="Lin M."/>
            <person name="Wu X.Y."/>
            <person name="Wu W.L."/>
            <person name="Chen Y.Y."/>
            <person name="Chang S.B."/>
            <person name="Sakamoto S."/>
            <person name="Ohme-Takagi M."/>
            <person name="Yagi M."/>
            <person name="Zeng S.J."/>
            <person name="Shen C.Y."/>
            <person name="Yeh C.M."/>
            <person name="Luo Y.B."/>
            <person name="Tsai W.C."/>
            <person name="Van de Peer Y."/>
            <person name="Liu Z.J."/>
        </authorList>
    </citation>
    <scope>NUCLEOTIDE SEQUENCE [LARGE SCALE GENOMIC DNA]</scope>
    <source>
        <strain evidence="5">cv. Shenzhen</strain>
        <tissue evidence="4">Stem</tissue>
    </source>
</reference>
<keyword evidence="4" id="KW-0407">Ion channel</keyword>
<evidence type="ECO:0000256" key="3">
    <source>
        <dbReference type="PROSITE-ProRule" id="PRU00023"/>
    </source>
</evidence>
<keyword evidence="1" id="KW-0677">Repeat</keyword>
<dbReference type="GO" id="GO:0034220">
    <property type="term" value="P:monoatomic ion transmembrane transport"/>
    <property type="evidence" value="ECO:0007669"/>
    <property type="project" value="UniProtKB-KW"/>
</dbReference>
<sequence>MGRRTVPRPFRAETELALPSHRLLEAALRGNTVVVEEILTAAAAGTAEADVNYIGTATLRVKCTEVVLREERADDVRIGYEEFRTDVSALFAAAHSGHADVVRKMLSAGADVNQEFFRGYAITAAAREGHCDIVSMLLKTGASQSACEDALLEASLCCEVEAVKLLICSEMASPDNAAHALVAACSRGFLDVVVALVEVYLFFHSYTSITADFIFSTIIFAIFFQNGVDINCLDRVLLQSVKPALHANVDCTPLVAAIVSKQSSSGASTACLVKVGAWSWDPISGEELRVGACLGEPYNAAWCAVEFYEASGEILKSLLDHCPALLEDLHLGRTPLCHAILCQNSRAVKVLLDFGANSKFTVKTKQGFQFCPIHLVTQLGSIDILRHLVSHGCDVSTRTSTGETPLMISAKSNQEGCFLELILAGADLGLVSCAGDNAIELAKKSTFSSSIMDIISKALSAGAIIYSSDLKVFSPLHFIVGCGCAETLQMMLNCSTSDLNKLDRSGSTPIMVAAMGGHLEAFRLLVMAGADISVRTPDGSTIMSILHYNNMAGLKDSLEKILLDGVLANIIAQTTPFRPLHYAARKGDTSSSIQLLKMQFPVDSLDENGYSPLMLAAIEGRSDVCKLLLVHGNADTGLVNYRNETALSLARCSSRSNKATEGLLLDHIARSHVIKGEDLCKHTREGRGIPHMKFVRMLKNGILTWGRASRRNVSCKEASAGPSLNFVKNRRKDGWESKSEIFRVVTTRGREVHFEASCVDGMGLWVHGINLVVKEAASSGA</sequence>
<accession>A0A2I0AR24</accession>
<evidence type="ECO:0000256" key="2">
    <source>
        <dbReference type="ARBA" id="ARBA00023043"/>
    </source>
</evidence>
<dbReference type="EMBL" id="KZ451959">
    <property type="protein sequence ID" value="PKA57990.1"/>
    <property type="molecule type" value="Genomic_DNA"/>
</dbReference>
<feature type="repeat" description="ANK" evidence="3">
    <location>
        <begin position="372"/>
        <end position="400"/>
    </location>
</feature>
<dbReference type="OrthoDB" id="194358at2759"/>
<dbReference type="Gene3D" id="1.25.40.20">
    <property type="entry name" value="Ankyrin repeat-containing domain"/>
    <property type="match status" value="4"/>
</dbReference>
<dbReference type="STRING" id="1088818.A0A2I0AR24"/>
<dbReference type="InterPro" id="IPR002110">
    <property type="entry name" value="Ankyrin_rpt"/>
</dbReference>
<dbReference type="InterPro" id="IPR051165">
    <property type="entry name" value="Multifunctional_ANK_Repeat"/>
</dbReference>
<dbReference type="Pfam" id="PF12796">
    <property type="entry name" value="Ank_2"/>
    <property type="match status" value="3"/>
</dbReference>
<dbReference type="PANTHER" id="PTHR24123:SF73">
    <property type="entry name" value="OS02G0457500 PROTEIN"/>
    <property type="match status" value="1"/>
</dbReference>
<gene>
    <name evidence="4" type="primary">GORK</name>
    <name evidence="4" type="ORF">AXF42_Ash012529</name>
</gene>
<keyword evidence="5" id="KW-1185">Reference proteome</keyword>
<dbReference type="Pfam" id="PF13857">
    <property type="entry name" value="Ank_5"/>
    <property type="match status" value="1"/>
</dbReference>
<evidence type="ECO:0000313" key="4">
    <source>
        <dbReference type="EMBL" id="PKA57990.1"/>
    </source>
</evidence>
<evidence type="ECO:0000256" key="1">
    <source>
        <dbReference type="ARBA" id="ARBA00022737"/>
    </source>
</evidence>
<dbReference type="SUPFAM" id="SSF48403">
    <property type="entry name" value="Ankyrin repeat"/>
    <property type="match status" value="2"/>
</dbReference>
<feature type="repeat" description="ANK" evidence="3">
    <location>
        <begin position="85"/>
        <end position="113"/>
    </location>
</feature>
<dbReference type="PROSITE" id="PS50297">
    <property type="entry name" value="ANK_REP_REGION"/>
    <property type="match status" value="3"/>
</dbReference>
<organism evidence="4 5">
    <name type="scientific">Apostasia shenzhenica</name>
    <dbReference type="NCBI Taxonomy" id="1088818"/>
    <lineage>
        <taxon>Eukaryota</taxon>
        <taxon>Viridiplantae</taxon>
        <taxon>Streptophyta</taxon>
        <taxon>Embryophyta</taxon>
        <taxon>Tracheophyta</taxon>
        <taxon>Spermatophyta</taxon>
        <taxon>Magnoliopsida</taxon>
        <taxon>Liliopsida</taxon>
        <taxon>Asparagales</taxon>
        <taxon>Orchidaceae</taxon>
        <taxon>Apostasioideae</taxon>
        <taxon>Apostasia</taxon>
    </lineage>
</organism>
<feature type="repeat" description="ANK" evidence="3">
    <location>
        <begin position="608"/>
        <end position="632"/>
    </location>
</feature>
<keyword evidence="4" id="KW-0813">Transport</keyword>
<dbReference type="SMART" id="SM00248">
    <property type="entry name" value="ANK"/>
    <property type="match status" value="9"/>
</dbReference>
<dbReference type="PANTHER" id="PTHR24123">
    <property type="entry name" value="ANKYRIN REPEAT-CONTAINING"/>
    <property type="match status" value="1"/>
</dbReference>
<protein>
    <submittedName>
        <fullName evidence="4">Potassium channel GORK</fullName>
    </submittedName>
</protein>